<comment type="caution">
    <text evidence="2">The sequence shown here is derived from an EMBL/GenBank/DDBJ whole genome shotgun (WGS) entry which is preliminary data.</text>
</comment>
<name>A0ABP9UL62_9BACT</name>
<keyword evidence="3" id="KW-1185">Reference proteome</keyword>
<evidence type="ECO:0000313" key="3">
    <source>
        <dbReference type="Proteomes" id="UP001476282"/>
    </source>
</evidence>
<feature type="region of interest" description="Disordered" evidence="1">
    <location>
        <begin position="32"/>
        <end position="56"/>
    </location>
</feature>
<sequence>MLGSATTALATALPYAIACLKRADNSIRSGYFPARQPPPYGRQAHNPHRPRFSRIPPCPEDRGRYFLASQGRAHRPDPPRGQPTKIGVAGALSHRTRCDKSQPHVLCRNVAAMPRNQGYRGASRREALSSPQEFLGENSAVCSVCRPEFDPLKLRKSLDSPKPAHLGGRHGAMRSKETLLVVPAETNCLHRTDDATYCTN</sequence>
<dbReference type="Proteomes" id="UP001476282">
    <property type="component" value="Unassembled WGS sequence"/>
</dbReference>
<gene>
    <name evidence="2" type="ORF">Hsar01_01220</name>
</gene>
<accession>A0ABP9UL62</accession>
<reference evidence="2 3" key="1">
    <citation type="submission" date="2024-02" db="EMBL/GenBank/DDBJ databases">
        <title>Haloferula sargassicola NBRC 104335.</title>
        <authorList>
            <person name="Ichikawa N."/>
            <person name="Katano-Makiyama Y."/>
            <person name="Hidaka K."/>
        </authorList>
    </citation>
    <scope>NUCLEOTIDE SEQUENCE [LARGE SCALE GENOMIC DNA]</scope>
    <source>
        <strain evidence="2 3">NBRC 104335</strain>
    </source>
</reference>
<protein>
    <submittedName>
        <fullName evidence="2">Uncharacterized protein</fullName>
    </submittedName>
</protein>
<proteinExistence type="predicted"/>
<organism evidence="2 3">
    <name type="scientific">Haloferula sargassicola</name>
    <dbReference type="NCBI Taxonomy" id="490096"/>
    <lineage>
        <taxon>Bacteria</taxon>
        <taxon>Pseudomonadati</taxon>
        <taxon>Verrucomicrobiota</taxon>
        <taxon>Verrucomicrobiia</taxon>
        <taxon>Verrucomicrobiales</taxon>
        <taxon>Verrucomicrobiaceae</taxon>
        <taxon>Haloferula</taxon>
    </lineage>
</organism>
<evidence type="ECO:0000313" key="2">
    <source>
        <dbReference type="EMBL" id="GAA5482005.1"/>
    </source>
</evidence>
<evidence type="ECO:0000256" key="1">
    <source>
        <dbReference type="SAM" id="MobiDB-lite"/>
    </source>
</evidence>
<dbReference type="EMBL" id="BAABRI010000005">
    <property type="protein sequence ID" value="GAA5482005.1"/>
    <property type="molecule type" value="Genomic_DNA"/>
</dbReference>